<comment type="caution">
    <text evidence="2">The sequence shown here is derived from an EMBL/GenBank/DDBJ whole genome shotgun (WGS) entry which is preliminary data.</text>
</comment>
<feature type="region of interest" description="Disordered" evidence="1">
    <location>
        <begin position="1"/>
        <end position="24"/>
    </location>
</feature>
<evidence type="ECO:0000256" key="1">
    <source>
        <dbReference type="SAM" id="MobiDB-lite"/>
    </source>
</evidence>
<organism evidence="2 3">
    <name type="scientific">Crepidotus variabilis</name>
    <dbReference type="NCBI Taxonomy" id="179855"/>
    <lineage>
        <taxon>Eukaryota</taxon>
        <taxon>Fungi</taxon>
        <taxon>Dikarya</taxon>
        <taxon>Basidiomycota</taxon>
        <taxon>Agaricomycotina</taxon>
        <taxon>Agaricomycetes</taxon>
        <taxon>Agaricomycetidae</taxon>
        <taxon>Agaricales</taxon>
        <taxon>Agaricineae</taxon>
        <taxon>Crepidotaceae</taxon>
        <taxon>Crepidotus</taxon>
    </lineage>
</organism>
<evidence type="ECO:0000313" key="2">
    <source>
        <dbReference type="EMBL" id="KAF9521989.1"/>
    </source>
</evidence>
<gene>
    <name evidence="2" type="ORF">CPB83DRAFT_900047</name>
</gene>
<reference evidence="2" key="1">
    <citation type="submission" date="2020-11" db="EMBL/GenBank/DDBJ databases">
        <authorList>
            <consortium name="DOE Joint Genome Institute"/>
            <person name="Ahrendt S."/>
            <person name="Riley R."/>
            <person name="Andreopoulos W."/>
            <person name="Labutti K."/>
            <person name="Pangilinan J."/>
            <person name="Ruiz-Duenas F.J."/>
            <person name="Barrasa J.M."/>
            <person name="Sanchez-Garcia M."/>
            <person name="Camarero S."/>
            <person name="Miyauchi S."/>
            <person name="Serrano A."/>
            <person name="Linde D."/>
            <person name="Babiker R."/>
            <person name="Drula E."/>
            <person name="Ayuso-Fernandez I."/>
            <person name="Pacheco R."/>
            <person name="Padilla G."/>
            <person name="Ferreira P."/>
            <person name="Barriuso J."/>
            <person name="Kellner H."/>
            <person name="Castanera R."/>
            <person name="Alfaro M."/>
            <person name="Ramirez L."/>
            <person name="Pisabarro A.G."/>
            <person name="Kuo A."/>
            <person name="Tritt A."/>
            <person name="Lipzen A."/>
            <person name="He G."/>
            <person name="Yan M."/>
            <person name="Ng V."/>
            <person name="Cullen D."/>
            <person name="Martin F."/>
            <person name="Rosso M.-N."/>
            <person name="Henrissat B."/>
            <person name="Hibbett D."/>
            <person name="Martinez A.T."/>
            <person name="Grigoriev I.V."/>
        </authorList>
    </citation>
    <scope>NUCLEOTIDE SEQUENCE</scope>
    <source>
        <strain evidence="2">CBS 506.95</strain>
    </source>
</reference>
<proteinExistence type="predicted"/>
<dbReference type="AlphaFoldDB" id="A0A9P6JIG1"/>
<dbReference type="EMBL" id="MU157968">
    <property type="protein sequence ID" value="KAF9521989.1"/>
    <property type="molecule type" value="Genomic_DNA"/>
</dbReference>
<keyword evidence="3" id="KW-1185">Reference proteome</keyword>
<sequence>MSYADIVQGKPSVVQPQPQQATQKQVDNQVDAQFAWSVLGQPHIDSDDLPAQPTLIDLATGRLIQSSSIQNQPDSPKDMPTQSRPIPIRPGNSLVQLNANCDKALPDIYLALKHPFQRRHRKVYFYIQDLSKAGLRRTLDLENRLKIPHGSHQDTINAGFLHMEENDIIFMMLQLLGETEGASLPIQRNMLLYAQEMHASGHV</sequence>
<name>A0A9P6JIG1_9AGAR</name>
<evidence type="ECO:0000313" key="3">
    <source>
        <dbReference type="Proteomes" id="UP000807306"/>
    </source>
</evidence>
<accession>A0A9P6JIG1</accession>
<dbReference type="Proteomes" id="UP000807306">
    <property type="component" value="Unassembled WGS sequence"/>
</dbReference>
<dbReference type="OrthoDB" id="3061143at2759"/>
<feature type="compositionally biased region" description="Low complexity" evidence="1">
    <location>
        <begin position="7"/>
        <end position="24"/>
    </location>
</feature>
<protein>
    <submittedName>
        <fullName evidence="2">Uncharacterized protein</fullName>
    </submittedName>
</protein>